<dbReference type="GO" id="GO:0008422">
    <property type="term" value="F:beta-glucosidase activity"/>
    <property type="evidence" value="ECO:0007669"/>
    <property type="project" value="TreeGrafter"/>
</dbReference>
<dbReference type="Gene3D" id="3.20.20.80">
    <property type="entry name" value="Glycosidases"/>
    <property type="match status" value="1"/>
</dbReference>
<keyword evidence="3" id="KW-1185">Reference proteome</keyword>
<dbReference type="InterPro" id="IPR001360">
    <property type="entry name" value="Glyco_hydro_1"/>
</dbReference>
<dbReference type="EMBL" id="MU003693">
    <property type="protein sequence ID" value="KAF2815689.1"/>
    <property type="molecule type" value="Genomic_DNA"/>
</dbReference>
<dbReference type="InterPro" id="IPR033132">
    <property type="entry name" value="GH_1_N_CS"/>
</dbReference>
<gene>
    <name evidence="2 4" type="ORF">BDZ99DRAFT_505423</name>
</gene>
<reference evidence="2 4" key="1">
    <citation type="journal article" date="2020" name="Stud. Mycol.">
        <title>101 Dothideomycetes genomes: a test case for predicting lifestyles and emergence of pathogens.</title>
        <authorList>
            <person name="Haridas S."/>
            <person name="Albert R."/>
            <person name="Binder M."/>
            <person name="Bloem J."/>
            <person name="Labutti K."/>
            <person name="Salamov A."/>
            <person name="Andreopoulos B."/>
            <person name="Baker S."/>
            <person name="Barry K."/>
            <person name="Bills G."/>
            <person name="Bluhm B."/>
            <person name="Cannon C."/>
            <person name="Castanera R."/>
            <person name="Culley D."/>
            <person name="Daum C."/>
            <person name="Ezra D."/>
            <person name="Gonzalez J."/>
            <person name="Henrissat B."/>
            <person name="Kuo A."/>
            <person name="Liang C."/>
            <person name="Lipzen A."/>
            <person name="Lutzoni F."/>
            <person name="Magnuson J."/>
            <person name="Mondo S."/>
            <person name="Nolan M."/>
            <person name="Ohm R."/>
            <person name="Pangilinan J."/>
            <person name="Park H.-J."/>
            <person name="Ramirez L."/>
            <person name="Alfaro M."/>
            <person name="Sun H."/>
            <person name="Tritt A."/>
            <person name="Yoshinaga Y."/>
            <person name="Zwiers L.-H."/>
            <person name="Turgeon B."/>
            <person name="Goodwin S."/>
            <person name="Spatafora J."/>
            <person name="Crous P."/>
            <person name="Grigoriev I."/>
        </authorList>
    </citation>
    <scope>NUCLEOTIDE SEQUENCE</scope>
    <source>
        <strain evidence="2 4">CBS 304.34</strain>
    </source>
</reference>
<keyword evidence="2 4" id="KW-0378">Hydrolase</keyword>
<evidence type="ECO:0000256" key="1">
    <source>
        <dbReference type="RuleBase" id="RU003690"/>
    </source>
</evidence>
<dbReference type="SUPFAM" id="SSF51445">
    <property type="entry name" value="(Trans)glycosidases"/>
    <property type="match status" value="1"/>
</dbReference>
<dbReference type="Proteomes" id="UP000504636">
    <property type="component" value="Unplaced"/>
</dbReference>
<organism evidence="2">
    <name type="scientific">Mytilinidion resinicola</name>
    <dbReference type="NCBI Taxonomy" id="574789"/>
    <lineage>
        <taxon>Eukaryota</taxon>
        <taxon>Fungi</taxon>
        <taxon>Dikarya</taxon>
        <taxon>Ascomycota</taxon>
        <taxon>Pezizomycotina</taxon>
        <taxon>Dothideomycetes</taxon>
        <taxon>Pleosporomycetidae</taxon>
        <taxon>Mytilinidiales</taxon>
        <taxon>Mytilinidiaceae</taxon>
        <taxon>Mytilinidion</taxon>
    </lineage>
</organism>
<comment type="similarity">
    <text evidence="1">Belongs to the glycosyl hydrolase 1 family.</text>
</comment>
<dbReference type="PROSITE" id="PS00653">
    <property type="entry name" value="GLYCOSYL_HYDROL_F1_2"/>
    <property type="match status" value="1"/>
</dbReference>
<reference evidence="4" key="3">
    <citation type="submission" date="2025-04" db="UniProtKB">
        <authorList>
            <consortium name="RefSeq"/>
        </authorList>
    </citation>
    <scope>IDENTIFICATION</scope>
    <source>
        <strain evidence="4">CBS 304.34</strain>
    </source>
</reference>
<evidence type="ECO:0000313" key="2">
    <source>
        <dbReference type="EMBL" id="KAF2815689.1"/>
    </source>
</evidence>
<name>A0A6A6Z4M3_9PEZI</name>
<dbReference type="OrthoDB" id="65569at2759"/>
<evidence type="ECO:0000313" key="3">
    <source>
        <dbReference type="Proteomes" id="UP000504636"/>
    </source>
</evidence>
<protein>
    <submittedName>
        <fullName evidence="2 4">Glycoside hydrolase</fullName>
    </submittedName>
</protein>
<sequence length="531" mass="58388">MLHPKTTLPSYHGPSLRAALAAVPSFWYKFPALAMLHKVPRSASYNNAGVLNFGTASGYSSKVYNVSAAPTATSVNRDFSDQVLAFLWDQVGPVATGPVTTTVSPTPEALIYPTPGVMHPLLASNDTSLERSKLPKNFKWGIASSAYQIEGAAKDEAKWPSIWNLLAHRVPDQVLDNTTADVVAEHYYLYKQDFARLRSLGVTGFSPSISWPRVKYYDDVIAELVKNGISPAVTLFHWDTPLALFNEYGAWTDPHIYVDTWFTINEPQYCNWQYSYCPAGKYYPAYNGVTGGLEARFLCGHYTLLAHAKVAKWYHEEFKGKGHITFKNSGNYCEANSTSKAAEVARRRNFDFAEGWFGGPWTDGDCATSLKDALGSFLRELSPEQKALIKGSCDFFDGGVEACASNSSNPAYPECAGSASTDADGFPIGPAADPALSGLYDTATGICRFLKYLTTELFPTIPAEPFESQLTTLNQISTTSNGDPALPPSVRSGLQYVNYTDLTRTPKATMFQLLNWFKEHTEPSNSTMRLL</sequence>
<proteinExistence type="inferred from homology"/>
<dbReference type="GeneID" id="54464998"/>
<reference evidence="4" key="2">
    <citation type="submission" date="2020-04" db="EMBL/GenBank/DDBJ databases">
        <authorList>
            <consortium name="NCBI Genome Project"/>
        </authorList>
    </citation>
    <scope>NUCLEOTIDE SEQUENCE</scope>
    <source>
        <strain evidence="4">CBS 304.34</strain>
    </source>
</reference>
<dbReference type="RefSeq" id="XP_033582653.1">
    <property type="nucleotide sequence ID" value="XM_033724105.1"/>
</dbReference>
<dbReference type="PANTHER" id="PTHR10353:SF53">
    <property type="entry name" value="BETA-1,4-GLUCOSIDASE (EUROFUNG)"/>
    <property type="match status" value="1"/>
</dbReference>
<dbReference type="PANTHER" id="PTHR10353">
    <property type="entry name" value="GLYCOSYL HYDROLASE"/>
    <property type="match status" value="1"/>
</dbReference>
<dbReference type="AlphaFoldDB" id="A0A6A6Z4M3"/>
<dbReference type="GO" id="GO:0005975">
    <property type="term" value="P:carbohydrate metabolic process"/>
    <property type="evidence" value="ECO:0007669"/>
    <property type="project" value="InterPro"/>
</dbReference>
<evidence type="ECO:0000313" key="4">
    <source>
        <dbReference type="RefSeq" id="XP_033582653.1"/>
    </source>
</evidence>
<dbReference type="Pfam" id="PF00232">
    <property type="entry name" value="Glyco_hydro_1"/>
    <property type="match status" value="1"/>
</dbReference>
<dbReference type="InterPro" id="IPR017853">
    <property type="entry name" value="GH"/>
</dbReference>
<accession>A0A6A6Z4M3</accession>